<keyword evidence="4" id="KW-1185">Reference proteome</keyword>
<gene>
    <name evidence="3" type="ORF">GBAR_LOCUS22355</name>
</gene>
<dbReference type="PANTHER" id="PTHR13602:SF2">
    <property type="entry name" value="UPF0488 PROTEIN C8ORF33"/>
    <property type="match status" value="1"/>
</dbReference>
<organism evidence="3 4">
    <name type="scientific">Geodia barretti</name>
    <name type="common">Barrett's horny sponge</name>
    <dbReference type="NCBI Taxonomy" id="519541"/>
    <lineage>
        <taxon>Eukaryota</taxon>
        <taxon>Metazoa</taxon>
        <taxon>Porifera</taxon>
        <taxon>Demospongiae</taxon>
        <taxon>Heteroscleromorpha</taxon>
        <taxon>Tetractinellida</taxon>
        <taxon>Astrophorina</taxon>
        <taxon>Geodiidae</taxon>
        <taxon>Geodia</taxon>
    </lineage>
</organism>
<dbReference type="EMBL" id="CASHTH010003082">
    <property type="protein sequence ID" value="CAI8040118.1"/>
    <property type="molecule type" value="Genomic_DNA"/>
</dbReference>
<feature type="compositionally biased region" description="Basic and acidic residues" evidence="2">
    <location>
        <begin position="1"/>
        <end position="10"/>
    </location>
</feature>
<dbReference type="AlphaFoldDB" id="A0AA35WZW9"/>
<evidence type="ECO:0000313" key="4">
    <source>
        <dbReference type="Proteomes" id="UP001174909"/>
    </source>
</evidence>
<protein>
    <submittedName>
        <fullName evidence="3">UPF0488 protein C8orf33 homolog</fullName>
    </submittedName>
</protein>
<proteinExistence type="inferred from homology"/>
<evidence type="ECO:0000256" key="2">
    <source>
        <dbReference type="SAM" id="MobiDB-lite"/>
    </source>
</evidence>
<comment type="caution">
    <text evidence="3">The sequence shown here is derived from an EMBL/GenBank/DDBJ whole genome shotgun (WGS) entry which is preliminary data.</text>
</comment>
<feature type="compositionally biased region" description="Basic residues" evidence="2">
    <location>
        <begin position="64"/>
        <end position="74"/>
    </location>
</feature>
<comment type="similarity">
    <text evidence="1">Belongs to the UPF0488 family.</text>
</comment>
<feature type="region of interest" description="Disordered" evidence="2">
    <location>
        <begin position="201"/>
        <end position="238"/>
    </location>
</feature>
<feature type="region of interest" description="Disordered" evidence="2">
    <location>
        <begin position="1"/>
        <end position="96"/>
    </location>
</feature>
<feature type="compositionally biased region" description="Basic residues" evidence="2">
    <location>
        <begin position="11"/>
        <end position="22"/>
    </location>
</feature>
<dbReference type="InterPro" id="IPR029274">
    <property type="entry name" value="DUF4615"/>
</dbReference>
<evidence type="ECO:0000313" key="3">
    <source>
        <dbReference type="EMBL" id="CAI8040118.1"/>
    </source>
</evidence>
<feature type="compositionally biased region" description="Polar residues" evidence="2">
    <location>
        <begin position="76"/>
        <end position="96"/>
    </location>
</feature>
<sequence>MEAAAADERSKKKRKKKNRAKKGGSTAAMDPAETTTQLADSDATQTSHAQDNAPVAPETSPTSKPKKKKKKKKPSGLSTTDVSFNPKSSTVSGASVSVELQSSFEQELQWCIAQLELGLLRTDATKSQKQEKDKFIRTLRSQKTPLPRKRQVMKNLFGDYRTRILREPVSQYLQTPDSAPSVSGIRGSEGGRFFRHSIQKDSRGKGVNGEGSGVDGVNGECSGIDGVNSESSGVDRVNGGKRKTGFCFNFEIEP</sequence>
<dbReference type="PANTHER" id="PTHR13602">
    <property type="entry name" value="UPF0488 PROTEIN C8ORF33"/>
    <property type="match status" value="1"/>
</dbReference>
<feature type="compositionally biased region" description="Polar residues" evidence="2">
    <location>
        <begin position="33"/>
        <end position="50"/>
    </location>
</feature>
<evidence type="ECO:0000256" key="1">
    <source>
        <dbReference type="ARBA" id="ARBA00005707"/>
    </source>
</evidence>
<accession>A0AA35WZW9</accession>
<dbReference type="Pfam" id="PF15393">
    <property type="entry name" value="DUF4615"/>
    <property type="match status" value="1"/>
</dbReference>
<reference evidence="3" key="1">
    <citation type="submission" date="2023-03" db="EMBL/GenBank/DDBJ databases">
        <authorList>
            <person name="Steffen K."/>
            <person name="Cardenas P."/>
        </authorList>
    </citation>
    <scope>NUCLEOTIDE SEQUENCE</scope>
</reference>
<feature type="compositionally biased region" description="Gly residues" evidence="2">
    <location>
        <begin position="206"/>
        <end position="216"/>
    </location>
</feature>
<dbReference type="Proteomes" id="UP001174909">
    <property type="component" value="Unassembled WGS sequence"/>
</dbReference>
<name>A0AA35WZW9_GEOBA</name>